<dbReference type="InterPro" id="IPR024607">
    <property type="entry name" value="Sulfatase_CS"/>
</dbReference>
<comment type="PTM">
    <text evidence="5">The conversion to 3-oxoalanine (also known as C-formylglycine, FGly), of a serine or cysteine residue in prokaryotes and of a cysteine residue in eukaryotes, is critical for catalytic activity.</text>
</comment>
<evidence type="ECO:0000256" key="3">
    <source>
        <dbReference type="ARBA" id="ARBA00022801"/>
    </source>
</evidence>
<keyword evidence="2" id="KW-0479">Metal-binding</keyword>
<name>A0A0F5JDB1_9BACT</name>
<evidence type="ECO:0000313" key="9">
    <source>
        <dbReference type="Proteomes" id="UP000033035"/>
    </source>
</evidence>
<evidence type="ECO:0000256" key="1">
    <source>
        <dbReference type="ARBA" id="ARBA00008779"/>
    </source>
</evidence>
<dbReference type="Gene3D" id="3.40.720.10">
    <property type="entry name" value="Alkaline Phosphatase, subunit A"/>
    <property type="match status" value="1"/>
</dbReference>
<dbReference type="HOGENOM" id="CLU_006332_10_3_10"/>
<keyword evidence="9" id="KW-1185">Reference proteome</keyword>
<reference evidence="8 9" key="1">
    <citation type="submission" date="2013-04" db="EMBL/GenBank/DDBJ databases">
        <title>The Genome Sequence of Parabacteroides gordonii DSM 23371.</title>
        <authorList>
            <consortium name="The Broad Institute Genomics Platform"/>
            <person name="Earl A."/>
            <person name="Ward D."/>
            <person name="Feldgarden M."/>
            <person name="Gevers D."/>
            <person name="Martens E."/>
            <person name="Sakamoto M."/>
            <person name="Benno Y."/>
            <person name="Suzuki N."/>
            <person name="Matsunaga N."/>
            <person name="Koshihara K."/>
            <person name="Seki M."/>
            <person name="Komiya H."/>
            <person name="Walker B."/>
            <person name="Young S."/>
            <person name="Zeng Q."/>
            <person name="Gargeya S."/>
            <person name="Fitzgerald M."/>
            <person name="Haas B."/>
            <person name="Abouelleil A."/>
            <person name="Allen A.W."/>
            <person name="Alvarado L."/>
            <person name="Arachchi H.M."/>
            <person name="Berlin A.M."/>
            <person name="Chapman S.B."/>
            <person name="Gainer-Dewar J."/>
            <person name="Goldberg J."/>
            <person name="Griggs A."/>
            <person name="Gujja S."/>
            <person name="Hansen M."/>
            <person name="Howarth C."/>
            <person name="Imamovic A."/>
            <person name="Ireland A."/>
            <person name="Larimer J."/>
            <person name="McCowan C."/>
            <person name="Murphy C."/>
            <person name="Pearson M."/>
            <person name="Poon T.W."/>
            <person name="Priest M."/>
            <person name="Roberts A."/>
            <person name="Saif S."/>
            <person name="Shea T."/>
            <person name="Sisk P."/>
            <person name="Sykes S."/>
            <person name="Wortman J."/>
            <person name="Nusbaum C."/>
            <person name="Birren B."/>
        </authorList>
    </citation>
    <scope>NUCLEOTIDE SEQUENCE [LARGE SCALE GENOMIC DNA]</scope>
    <source>
        <strain evidence="8 9">MS-1</strain>
    </source>
</reference>
<dbReference type="Gene3D" id="3.30.1120.10">
    <property type="match status" value="1"/>
</dbReference>
<feature type="domain" description="Sulfatase N-terminal" evidence="7">
    <location>
        <begin position="27"/>
        <end position="393"/>
    </location>
</feature>
<dbReference type="Proteomes" id="UP000033035">
    <property type="component" value="Unassembled WGS sequence"/>
</dbReference>
<accession>A0A0F5JDB1</accession>
<evidence type="ECO:0000256" key="2">
    <source>
        <dbReference type="ARBA" id="ARBA00022723"/>
    </source>
</evidence>
<dbReference type="STRING" id="1203610.HMPREF1536_02911"/>
<feature type="signal peptide" evidence="6">
    <location>
        <begin position="1"/>
        <end position="23"/>
    </location>
</feature>
<evidence type="ECO:0000256" key="5">
    <source>
        <dbReference type="PIRSR" id="PIRSR600917-52"/>
    </source>
</evidence>
<protein>
    <recommendedName>
        <fullName evidence="7">Sulfatase N-terminal domain-containing protein</fullName>
    </recommendedName>
</protein>
<dbReference type="PROSITE" id="PS00523">
    <property type="entry name" value="SULFATASE_1"/>
    <property type="match status" value="1"/>
</dbReference>
<dbReference type="SUPFAM" id="SSF53649">
    <property type="entry name" value="Alkaline phosphatase-like"/>
    <property type="match status" value="1"/>
</dbReference>
<keyword evidence="3" id="KW-0378">Hydrolase</keyword>
<dbReference type="PANTHER" id="PTHR42693:SF53">
    <property type="entry name" value="ENDO-4-O-SULFATASE"/>
    <property type="match status" value="1"/>
</dbReference>
<dbReference type="AlphaFoldDB" id="A0A0F5JDB1"/>
<dbReference type="PANTHER" id="PTHR42693">
    <property type="entry name" value="ARYLSULFATASE FAMILY MEMBER"/>
    <property type="match status" value="1"/>
</dbReference>
<dbReference type="PATRIC" id="fig|1203610.3.peg.2979"/>
<keyword evidence="6" id="KW-0732">Signal</keyword>
<dbReference type="GO" id="GO:0046872">
    <property type="term" value="F:metal ion binding"/>
    <property type="evidence" value="ECO:0007669"/>
    <property type="project" value="UniProtKB-KW"/>
</dbReference>
<comment type="similarity">
    <text evidence="1">Belongs to the sulfatase family.</text>
</comment>
<dbReference type="CDD" id="cd16143">
    <property type="entry name" value="ARS_like"/>
    <property type="match status" value="1"/>
</dbReference>
<dbReference type="InterPro" id="IPR017850">
    <property type="entry name" value="Alkaline_phosphatase_core_sf"/>
</dbReference>
<keyword evidence="4" id="KW-0106">Calcium</keyword>
<sequence>MNLNKKIYTTALGLLAIHSTLCAADRPNVVFILADDIGYADFGCYGARKIKTPNLDKLARSGVRFTNAYAPASTSTPSRYALLTGEYAWRAGAHILPGDAPLLIDTQKNNLPKTFQQAGYCTGIIGKWHLGLGSKEDKVDFNKTIVNGPKEVGFDYSYIFPATNDRVPCVYIENSKVVNLSSSDPIQVSYQKKVGDNPTGKENPELLTLRPHMGHDGTIVNGVSRIGWMSGGNAALWKDEEMADTLLDKALQFIKNQKDKPYFLYFATHNAHEPRIPSLKFRGKSKAGIYGDVIEEFDYMVGEVIKALKEKGELDNTILIVTSDNGPRIREGYADGALENLNGHNPFSIFRGEKGTLNEGGTRVPFIFSWPQEVRKGFEQEQPFCYLDMLATFSRILDNNTNSLDMNDSRDASELFFNPQAKLYRPYLILQDNGRNIAVRSGEWKWIPAQRNQNQELYNLKNDPSELHNVQFDYWMIVEEFGRKVLEVSQIK</sequence>
<dbReference type="PROSITE" id="PS00149">
    <property type="entry name" value="SULFATASE_2"/>
    <property type="match status" value="1"/>
</dbReference>
<dbReference type="InterPro" id="IPR050738">
    <property type="entry name" value="Sulfatase"/>
</dbReference>
<dbReference type="RefSeq" id="WP_028729584.1">
    <property type="nucleotide sequence ID" value="NZ_KE386764.1"/>
</dbReference>
<comment type="caution">
    <text evidence="8">The sequence shown here is derived from an EMBL/GenBank/DDBJ whole genome shotgun (WGS) entry which is preliminary data.</text>
</comment>
<evidence type="ECO:0000259" key="7">
    <source>
        <dbReference type="Pfam" id="PF00884"/>
    </source>
</evidence>
<dbReference type="EMBL" id="AQHW01000015">
    <property type="protein sequence ID" value="KKB55442.1"/>
    <property type="molecule type" value="Genomic_DNA"/>
</dbReference>
<feature type="modified residue" description="3-oxoalanine (Ser)" evidence="5">
    <location>
        <position position="75"/>
    </location>
</feature>
<dbReference type="Pfam" id="PF00884">
    <property type="entry name" value="Sulfatase"/>
    <property type="match status" value="1"/>
</dbReference>
<proteinExistence type="inferred from homology"/>
<evidence type="ECO:0000256" key="4">
    <source>
        <dbReference type="ARBA" id="ARBA00022837"/>
    </source>
</evidence>
<evidence type="ECO:0000313" key="8">
    <source>
        <dbReference type="EMBL" id="KKB55442.1"/>
    </source>
</evidence>
<organism evidence="8 9">
    <name type="scientific">Parabacteroides gordonii MS-1 = DSM 23371</name>
    <dbReference type="NCBI Taxonomy" id="1203610"/>
    <lineage>
        <taxon>Bacteria</taxon>
        <taxon>Pseudomonadati</taxon>
        <taxon>Bacteroidota</taxon>
        <taxon>Bacteroidia</taxon>
        <taxon>Bacteroidales</taxon>
        <taxon>Tannerellaceae</taxon>
        <taxon>Parabacteroides</taxon>
    </lineage>
</organism>
<gene>
    <name evidence="8" type="ORF">HMPREF1536_02911</name>
</gene>
<dbReference type="GO" id="GO:0004065">
    <property type="term" value="F:arylsulfatase activity"/>
    <property type="evidence" value="ECO:0007669"/>
    <property type="project" value="TreeGrafter"/>
</dbReference>
<dbReference type="InterPro" id="IPR000917">
    <property type="entry name" value="Sulfatase_N"/>
</dbReference>
<evidence type="ECO:0000256" key="6">
    <source>
        <dbReference type="SAM" id="SignalP"/>
    </source>
</evidence>
<feature type="chain" id="PRO_5002489695" description="Sulfatase N-terminal domain-containing protein" evidence="6">
    <location>
        <begin position="24"/>
        <end position="492"/>
    </location>
</feature>